<dbReference type="KEGG" id="tel:tlr0263"/>
<dbReference type="Proteomes" id="UP000000440">
    <property type="component" value="Chromosome"/>
</dbReference>
<evidence type="ECO:0000313" key="2">
    <source>
        <dbReference type="EMBL" id="BAC07816.1"/>
    </source>
</evidence>
<dbReference type="Pfam" id="PF15975">
    <property type="entry name" value="Flot"/>
    <property type="match status" value="1"/>
</dbReference>
<dbReference type="PATRIC" id="fig|197221.4.peg.276"/>
<dbReference type="EMBL" id="BA000039">
    <property type="protein sequence ID" value="BAC07816.1"/>
    <property type="molecule type" value="Genomic_DNA"/>
</dbReference>
<dbReference type="InterPro" id="IPR031905">
    <property type="entry name" value="Flotillin_C"/>
</dbReference>
<accession>Q8DM60</accession>
<evidence type="ECO:0000313" key="3">
    <source>
        <dbReference type="Proteomes" id="UP000000440"/>
    </source>
</evidence>
<name>Q8DM60_THEVB</name>
<dbReference type="RefSeq" id="WP_011056118.1">
    <property type="nucleotide sequence ID" value="NC_004113.1"/>
</dbReference>
<gene>
    <name evidence="2" type="ordered locus">tlr0263</name>
</gene>
<dbReference type="AlphaFoldDB" id="Q8DM60"/>
<organism evidence="2 3">
    <name type="scientific">Thermosynechococcus vestitus (strain NIES-2133 / IAM M-273 / BP-1)</name>
    <dbReference type="NCBI Taxonomy" id="197221"/>
    <lineage>
        <taxon>Bacteria</taxon>
        <taxon>Bacillati</taxon>
        <taxon>Cyanobacteriota</taxon>
        <taxon>Cyanophyceae</taxon>
        <taxon>Acaryochloridales</taxon>
        <taxon>Thermosynechococcaceae</taxon>
        <taxon>Thermosynechococcus</taxon>
    </lineage>
</organism>
<keyword evidence="3" id="KW-1185">Reference proteome</keyword>
<sequence>MEIDVFRRQRQAEIAQQAAELEAEAIRTLAAANRDKALAEAAGVEAMLAAQNVISNANLIAQVIRALWPELAPQLPQVLQALAPQPGVIGDAKIYTFANGGGTADLNKLLLSTSGLALINALFEEGKLGQLLAQIQSVLQDRTSNS</sequence>
<evidence type="ECO:0000259" key="1">
    <source>
        <dbReference type="Pfam" id="PF15975"/>
    </source>
</evidence>
<reference evidence="2 3" key="1">
    <citation type="journal article" date="2002" name="DNA Res.">
        <title>Complete genome structure of the thermophilic cyanobacterium Thermosynechococcus elongatus BP-1.</title>
        <authorList>
            <person name="Nakamura Y."/>
            <person name="Kaneko T."/>
            <person name="Sato S."/>
            <person name="Ikeuchi M."/>
            <person name="Katoh H."/>
            <person name="Sasamoto S."/>
            <person name="Watanabe A."/>
            <person name="Iriguchi M."/>
            <person name="Kawashima K."/>
            <person name="Kimura T."/>
            <person name="Kishida Y."/>
            <person name="Kiyokawa C."/>
            <person name="Kohara M."/>
            <person name="Matsumoto M."/>
            <person name="Matsuno A."/>
            <person name="Nakazaki N."/>
            <person name="Shimpo S."/>
            <person name="Sugimoto M."/>
            <person name="Takeuchi C."/>
            <person name="Yamada M."/>
            <person name="Tabata S."/>
        </authorList>
    </citation>
    <scope>NUCLEOTIDE SEQUENCE [LARGE SCALE GENOMIC DNA]</scope>
    <source>
        <strain evidence="3">IAM M-273 / NIES-2133 / BP-1</strain>
    </source>
</reference>
<dbReference type="eggNOG" id="COG2268">
    <property type="taxonomic scope" value="Bacteria"/>
</dbReference>
<proteinExistence type="predicted"/>
<dbReference type="STRING" id="197221.gene:10746846"/>
<protein>
    <submittedName>
        <fullName evidence="2">Tlr0263 protein</fullName>
    </submittedName>
</protein>
<dbReference type="EnsemblBacteria" id="BAC07816">
    <property type="protein sequence ID" value="BAC07816"/>
    <property type="gene ID" value="BAC07816"/>
</dbReference>
<feature type="domain" description="Flotillin C-terminal" evidence="1">
    <location>
        <begin position="18"/>
        <end position="102"/>
    </location>
</feature>